<evidence type="ECO:0000256" key="12">
    <source>
        <dbReference type="ARBA" id="ARBA00023209"/>
    </source>
</evidence>
<dbReference type="PIRSF" id="PIRSF000847">
    <property type="entry name" value="Phos_ph_gly_syn"/>
    <property type="match status" value="1"/>
</dbReference>
<dbReference type="PANTHER" id="PTHR14269">
    <property type="entry name" value="CDP-DIACYLGLYCEROL--GLYCEROL-3-PHOSPHATE 3-PHOSPHATIDYLTRANSFERASE-RELATED"/>
    <property type="match status" value="1"/>
</dbReference>
<evidence type="ECO:0000256" key="13">
    <source>
        <dbReference type="ARBA" id="ARBA00023264"/>
    </source>
</evidence>
<dbReference type="GO" id="GO:0016020">
    <property type="term" value="C:membrane"/>
    <property type="evidence" value="ECO:0007669"/>
    <property type="project" value="UniProtKB-SubCell"/>
</dbReference>
<feature type="transmembrane region" description="Helical" evidence="17">
    <location>
        <begin position="7"/>
        <end position="23"/>
    </location>
</feature>
<dbReference type="Pfam" id="PF01066">
    <property type="entry name" value="CDP-OH_P_transf"/>
    <property type="match status" value="1"/>
</dbReference>
<protein>
    <recommendedName>
        <fullName evidence="5 15">CDP-diacylglycerol--glycerol-3-phosphate 3-phosphatidyltransferase</fullName>
        <ecNumber evidence="4 15">2.7.8.5</ecNumber>
    </recommendedName>
</protein>
<dbReference type="EMBL" id="AP026867">
    <property type="protein sequence ID" value="BDS13582.1"/>
    <property type="molecule type" value="Genomic_DNA"/>
</dbReference>
<comment type="pathway">
    <text evidence="2">Phospholipid metabolism; phosphatidylglycerol biosynthesis; phosphatidylglycerol from CDP-diacylglycerol: step 1/2.</text>
</comment>
<proteinExistence type="inferred from homology"/>
<evidence type="ECO:0000256" key="14">
    <source>
        <dbReference type="ARBA" id="ARBA00048586"/>
    </source>
</evidence>
<dbReference type="NCBIfam" id="TIGR00560">
    <property type="entry name" value="pgsA"/>
    <property type="match status" value="1"/>
</dbReference>
<accession>A0A915YIE9</accession>
<sequence>MNVPNTLTIIRIILGFIVPYMMWAGDFNIRVWAAILFAIAAFTDWLDGWYARRYNLITKLGKILDPIADKIIVLGSFVALSDVCFENMYSIWWIVPIFLREVVITIYRLVFLLRKKPIVVAASWSGKAKTVMQMMTLPCAYFYLMFDLYPTHDPVGTSVVMWWLLHLMILASLALTVGSGLRFFMKNWKAVKEVTTYE</sequence>
<dbReference type="AlphaFoldDB" id="A0A915YIE9"/>
<evidence type="ECO:0000256" key="9">
    <source>
        <dbReference type="ARBA" id="ARBA00022989"/>
    </source>
</evidence>
<evidence type="ECO:0000313" key="19">
    <source>
        <dbReference type="Proteomes" id="UP001060919"/>
    </source>
</evidence>
<evidence type="ECO:0000256" key="16">
    <source>
        <dbReference type="RuleBase" id="RU003750"/>
    </source>
</evidence>
<keyword evidence="6" id="KW-0444">Lipid biosynthesis</keyword>
<comment type="similarity">
    <text evidence="3 16">Belongs to the CDP-alcohol phosphatidyltransferase class-I family.</text>
</comment>
<comment type="subcellular location">
    <subcellularLocation>
        <location evidence="1">Membrane</location>
        <topology evidence="1">Multi-pass membrane protein</topology>
    </subcellularLocation>
</comment>
<keyword evidence="19" id="KW-1185">Reference proteome</keyword>
<keyword evidence="13" id="KW-1208">Phospholipid metabolism</keyword>
<dbReference type="InterPro" id="IPR048254">
    <property type="entry name" value="CDP_ALCOHOL_P_TRANSF_CS"/>
</dbReference>
<reference evidence="18" key="1">
    <citation type="submission" date="2022-09" db="EMBL/GenBank/DDBJ databases">
        <title>Aureispira anguillicida sp. nov., isolated from Leptocephalus of Japanese eel Anguilla japonica.</title>
        <authorList>
            <person name="Yuasa K."/>
            <person name="Mekata T."/>
            <person name="Ikunari K."/>
        </authorList>
    </citation>
    <scope>NUCLEOTIDE SEQUENCE</scope>
    <source>
        <strain evidence="18">EL160426</strain>
    </source>
</reference>
<dbReference type="Gene3D" id="1.20.120.1760">
    <property type="match status" value="1"/>
</dbReference>
<dbReference type="EC" id="2.7.8.5" evidence="4 15"/>
<dbReference type="GO" id="GO:0046474">
    <property type="term" value="P:glycerophospholipid biosynthetic process"/>
    <property type="evidence" value="ECO:0007669"/>
    <property type="project" value="TreeGrafter"/>
</dbReference>
<comment type="catalytic activity">
    <reaction evidence="14">
        <text>a CDP-1,2-diacyl-sn-glycerol + sn-glycerol 3-phosphate = a 1,2-diacyl-sn-glycero-3-phospho-(1'-sn-glycero-3'-phosphate) + CMP + H(+)</text>
        <dbReference type="Rhea" id="RHEA:12593"/>
        <dbReference type="ChEBI" id="CHEBI:15378"/>
        <dbReference type="ChEBI" id="CHEBI:57597"/>
        <dbReference type="ChEBI" id="CHEBI:58332"/>
        <dbReference type="ChEBI" id="CHEBI:60110"/>
        <dbReference type="ChEBI" id="CHEBI:60377"/>
        <dbReference type="EC" id="2.7.8.5"/>
    </reaction>
</comment>
<gene>
    <name evidence="18" type="ORF">AsAng_0043210</name>
</gene>
<dbReference type="InterPro" id="IPR050324">
    <property type="entry name" value="CDP-alcohol_PTase-I"/>
</dbReference>
<evidence type="ECO:0000256" key="7">
    <source>
        <dbReference type="ARBA" id="ARBA00022679"/>
    </source>
</evidence>
<dbReference type="RefSeq" id="WP_264788844.1">
    <property type="nucleotide sequence ID" value="NZ_AP026867.1"/>
</dbReference>
<dbReference type="PANTHER" id="PTHR14269:SF62">
    <property type="entry name" value="CDP-DIACYLGLYCEROL--GLYCEROL-3-PHOSPHATE 3-PHOSPHATIDYLTRANSFERASE 1, CHLOROPLASTIC"/>
    <property type="match status" value="1"/>
</dbReference>
<keyword evidence="12" id="KW-0594">Phospholipid biosynthesis</keyword>
<evidence type="ECO:0000256" key="3">
    <source>
        <dbReference type="ARBA" id="ARBA00010441"/>
    </source>
</evidence>
<dbReference type="Proteomes" id="UP001060919">
    <property type="component" value="Chromosome"/>
</dbReference>
<keyword evidence="7 16" id="KW-0808">Transferase</keyword>
<keyword evidence="9 17" id="KW-1133">Transmembrane helix</keyword>
<dbReference type="InterPro" id="IPR000462">
    <property type="entry name" value="CDP-OH_P_trans"/>
</dbReference>
<feature type="transmembrane region" description="Helical" evidence="17">
    <location>
        <begin position="91"/>
        <end position="110"/>
    </location>
</feature>
<evidence type="ECO:0000256" key="5">
    <source>
        <dbReference type="ARBA" id="ARBA00014944"/>
    </source>
</evidence>
<feature type="transmembrane region" description="Helical" evidence="17">
    <location>
        <begin position="29"/>
        <end position="46"/>
    </location>
</feature>
<organism evidence="18 19">
    <name type="scientific">Aureispira anguillae</name>
    <dbReference type="NCBI Taxonomy" id="2864201"/>
    <lineage>
        <taxon>Bacteria</taxon>
        <taxon>Pseudomonadati</taxon>
        <taxon>Bacteroidota</taxon>
        <taxon>Saprospiria</taxon>
        <taxon>Saprospirales</taxon>
        <taxon>Saprospiraceae</taxon>
        <taxon>Aureispira</taxon>
    </lineage>
</organism>
<evidence type="ECO:0000256" key="8">
    <source>
        <dbReference type="ARBA" id="ARBA00022692"/>
    </source>
</evidence>
<dbReference type="PROSITE" id="PS00379">
    <property type="entry name" value="CDP_ALCOHOL_P_TRANSF"/>
    <property type="match status" value="1"/>
</dbReference>
<evidence type="ECO:0000256" key="17">
    <source>
        <dbReference type="SAM" id="Phobius"/>
    </source>
</evidence>
<evidence type="ECO:0000256" key="4">
    <source>
        <dbReference type="ARBA" id="ARBA00013170"/>
    </source>
</evidence>
<feature type="transmembrane region" description="Helical" evidence="17">
    <location>
        <begin position="161"/>
        <end position="184"/>
    </location>
</feature>
<keyword evidence="11 17" id="KW-0472">Membrane</keyword>
<keyword evidence="10" id="KW-0443">Lipid metabolism</keyword>
<dbReference type="GO" id="GO:0008444">
    <property type="term" value="F:CDP-diacylglycerol-glycerol-3-phosphate 3-phosphatidyltransferase activity"/>
    <property type="evidence" value="ECO:0007669"/>
    <property type="project" value="UniProtKB-UniRule"/>
</dbReference>
<keyword evidence="8 17" id="KW-0812">Transmembrane</keyword>
<dbReference type="InterPro" id="IPR004570">
    <property type="entry name" value="Phosphatidylglycerol_P_synth"/>
</dbReference>
<dbReference type="KEGG" id="aup:AsAng_0043210"/>
<evidence type="ECO:0000256" key="6">
    <source>
        <dbReference type="ARBA" id="ARBA00022516"/>
    </source>
</evidence>
<name>A0A915YIE9_9BACT</name>
<evidence type="ECO:0000313" key="18">
    <source>
        <dbReference type="EMBL" id="BDS13582.1"/>
    </source>
</evidence>
<dbReference type="InterPro" id="IPR043130">
    <property type="entry name" value="CDP-OH_PTrfase_TM_dom"/>
</dbReference>
<evidence type="ECO:0000256" key="15">
    <source>
        <dbReference type="NCBIfam" id="TIGR00560"/>
    </source>
</evidence>
<evidence type="ECO:0000256" key="11">
    <source>
        <dbReference type="ARBA" id="ARBA00023136"/>
    </source>
</evidence>
<evidence type="ECO:0000256" key="1">
    <source>
        <dbReference type="ARBA" id="ARBA00004141"/>
    </source>
</evidence>
<evidence type="ECO:0000256" key="10">
    <source>
        <dbReference type="ARBA" id="ARBA00023098"/>
    </source>
</evidence>
<evidence type="ECO:0000256" key="2">
    <source>
        <dbReference type="ARBA" id="ARBA00005042"/>
    </source>
</evidence>